<dbReference type="AlphaFoldDB" id="A0A7D5T6U8"/>
<keyword evidence="1" id="KW-0732">Signal</keyword>
<feature type="domain" description="Leucine-binding protein" evidence="2">
    <location>
        <begin position="62"/>
        <end position="411"/>
    </location>
</feature>
<dbReference type="Proteomes" id="UP000509667">
    <property type="component" value="Chromosome"/>
</dbReference>
<dbReference type="InterPro" id="IPR028081">
    <property type="entry name" value="Leu-bd"/>
</dbReference>
<dbReference type="PROSITE" id="PS51318">
    <property type="entry name" value="TAT"/>
    <property type="match status" value="1"/>
</dbReference>
<evidence type="ECO:0000259" key="2">
    <source>
        <dbReference type="Pfam" id="PF13458"/>
    </source>
</evidence>
<name>A0A7D5T6U8_9EURY</name>
<sequence length="456" mass="48844">MSHDDSTVSRRGLMKRAGAAGAVGLTGLAGCTEGGDGGDGGGGDGTDYPSLGNFPIEGDTATFGFNVPTSGPYSSEGEDELRAYELAVDHLNNGGGWVDEWDDLSGDGVLGYEIDYVEGDTATDASTAEQSASRMIDRDGVIMFAGGSSSAVAIAQQGLAQREKVMFTCCLTHSDDTTGGDCVRYSFREMFNAYMTGQALTPVLTDEYGDDLTFYQLYADYSWGQTVQSSMRMFLEDAGWEEVDSVATPLDTSDFSSYLSEAQSSGADVLFLDHYGLDGANSLTDAIDAGIDEDMEIVMPLYNRPMAEAASNAIGGIFGTIAWDSQIDNEPSNTFTEFFGEEYDGRVPSGPAQLAYSGTLQYAAAVERAGTFYPPEVIRELEGYEYDNIGMNEETMRACDHQAQRAIPVVRGLPESEQGDGQFFEIVDITPREDVGYGCDEGPAAECELGDYGDEE</sequence>
<dbReference type="PANTHER" id="PTHR30483:SF6">
    <property type="entry name" value="PERIPLASMIC BINDING PROTEIN OF ABC TRANSPORTER FOR NATURAL AMINO ACIDS"/>
    <property type="match status" value="1"/>
</dbReference>
<keyword evidence="4" id="KW-1185">Reference proteome</keyword>
<gene>
    <name evidence="3" type="ORF">HZS55_11785</name>
</gene>
<dbReference type="OrthoDB" id="264684at2157"/>
<evidence type="ECO:0000256" key="1">
    <source>
        <dbReference type="ARBA" id="ARBA00022729"/>
    </source>
</evidence>
<accession>A0A7D5T6U8</accession>
<dbReference type="KEGG" id="hrr:HZS55_11785"/>
<dbReference type="InterPro" id="IPR051010">
    <property type="entry name" value="BCAA_transport"/>
</dbReference>
<dbReference type="CDD" id="cd19987">
    <property type="entry name" value="PBP1_SBP-like"/>
    <property type="match status" value="1"/>
</dbReference>
<evidence type="ECO:0000313" key="3">
    <source>
        <dbReference type="EMBL" id="QLH77935.1"/>
    </source>
</evidence>
<organism evidence="3 4">
    <name type="scientific">Halosimplex rubrum</name>
    <dbReference type="NCBI Taxonomy" id="869889"/>
    <lineage>
        <taxon>Archaea</taxon>
        <taxon>Methanobacteriati</taxon>
        <taxon>Methanobacteriota</taxon>
        <taxon>Stenosarchaea group</taxon>
        <taxon>Halobacteria</taxon>
        <taxon>Halobacteriales</taxon>
        <taxon>Haloarculaceae</taxon>
        <taxon>Halosimplex</taxon>
    </lineage>
</organism>
<dbReference type="InterPro" id="IPR028082">
    <property type="entry name" value="Peripla_BP_I"/>
</dbReference>
<dbReference type="PANTHER" id="PTHR30483">
    <property type="entry name" value="LEUCINE-SPECIFIC-BINDING PROTEIN"/>
    <property type="match status" value="1"/>
</dbReference>
<dbReference type="InterPro" id="IPR006311">
    <property type="entry name" value="TAT_signal"/>
</dbReference>
<evidence type="ECO:0000313" key="4">
    <source>
        <dbReference type="Proteomes" id="UP000509667"/>
    </source>
</evidence>
<dbReference type="Gene3D" id="3.40.50.2300">
    <property type="match status" value="2"/>
</dbReference>
<dbReference type="SUPFAM" id="SSF53822">
    <property type="entry name" value="Periplasmic binding protein-like I"/>
    <property type="match status" value="1"/>
</dbReference>
<dbReference type="EMBL" id="CP058910">
    <property type="protein sequence ID" value="QLH77935.1"/>
    <property type="molecule type" value="Genomic_DNA"/>
</dbReference>
<proteinExistence type="predicted"/>
<protein>
    <submittedName>
        <fullName evidence="3">Substrate-binding protein</fullName>
    </submittedName>
</protein>
<dbReference type="Pfam" id="PF13458">
    <property type="entry name" value="Peripla_BP_6"/>
    <property type="match status" value="1"/>
</dbReference>
<reference evidence="3 4" key="1">
    <citation type="submission" date="2020-07" db="EMBL/GenBank/DDBJ databases">
        <title>Halosimplex pelagicum sp. nov. and Halosimplex rubrum sp. nov., isolated from salted brown alga Laminaria, and emended description of the genus Halosimplex.</title>
        <authorList>
            <person name="Cui H."/>
        </authorList>
    </citation>
    <scope>NUCLEOTIDE SEQUENCE [LARGE SCALE GENOMIC DNA]</scope>
    <source>
        <strain evidence="3 4">R27</strain>
    </source>
</reference>